<dbReference type="OrthoDB" id="725917at2"/>
<dbReference type="Gene3D" id="1.25.40.390">
    <property type="match status" value="1"/>
</dbReference>
<protein>
    <recommendedName>
        <fullName evidence="3">SusD/RagB family nutrient-binding outer membrane lipoprotein</fullName>
    </recommendedName>
</protein>
<dbReference type="EMBL" id="AJJU01000003">
    <property type="protein sequence ID" value="EID75951.1"/>
    <property type="molecule type" value="Genomic_DNA"/>
</dbReference>
<dbReference type="STRING" id="946077.W5A_03374"/>
<proteinExistence type="predicted"/>
<keyword evidence="2" id="KW-1185">Reference proteome</keyword>
<dbReference type="eggNOG" id="COG4198">
    <property type="taxonomic scope" value="Bacteria"/>
</dbReference>
<evidence type="ECO:0000313" key="1">
    <source>
        <dbReference type="EMBL" id="EID75951.1"/>
    </source>
</evidence>
<dbReference type="Pfam" id="PF12771">
    <property type="entry name" value="SusD-like_2"/>
    <property type="match status" value="1"/>
</dbReference>
<name>I0WHT5_9FLAO</name>
<comment type="caution">
    <text evidence="1">The sequence shown here is derived from an EMBL/GenBank/DDBJ whole genome shotgun (WGS) entry which is preliminary data.</text>
</comment>
<dbReference type="AlphaFoldDB" id="I0WHT5"/>
<dbReference type="PATRIC" id="fig|946077.3.peg.685"/>
<dbReference type="InterPro" id="IPR011990">
    <property type="entry name" value="TPR-like_helical_dom_sf"/>
</dbReference>
<gene>
    <name evidence="1" type="ORF">W5A_03374</name>
</gene>
<dbReference type="RefSeq" id="WP_008237418.1">
    <property type="nucleotide sequence ID" value="NZ_AJJU01000003.1"/>
</dbReference>
<dbReference type="PROSITE" id="PS51257">
    <property type="entry name" value="PROKAR_LIPOPROTEIN"/>
    <property type="match status" value="1"/>
</dbReference>
<dbReference type="SUPFAM" id="SSF48452">
    <property type="entry name" value="TPR-like"/>
    <property type="match status" value="1"/>
</dbReference>
<dbReference type="Proteomes" id="UP000005938">
    <property type="component" value="Unassembled WGS sequence"/>
</dbReference>
<evidence type="ECO:0008006" key="3">
    <source>
        <dbReference type="Google" id="ProtNLM"/>
    </source>
</evidence>
<accession>I0WHT5</accession>
<sequence length="479" mass="54842">MSVLKKSFLGIVSLLVAQGCTSSFEDLNKNPNLVEHISPATLLNPIIYEVASHNVYRGGWQITDYLMQVNLPFPSVYGGVHRYEITDNLGASTWNAYYKWAANIREMELAADAYKDVNYKAISLTLKTLVYAELTDVFGDIPMSEASKGDQGILRPKFDTQEEIYTQLLANLEQANTLYDTSSSMVYSPDILFGNDIKLWKKFTNSLHLRLLLRISNRVETQAFAKMTFMLNNPNLYPVFTSTEEAAVLQVTGVNPNISPWSRTQDFRLNRKMSTFFLNNLNNFEDPRRDVFATKATNSDNMDIGYVGIPSAYDGSESQFNYNASTLEISMVENPMILPILTFSEVCFIKAELAQRGYIDNAQHYYEEGVKAAMELWGVNIPETYFDNPYTAYDGSLERIMLQKYYALYFNGYQQWFEYRRTGFPELPTTTSMLNDGVMPSRLYYPLDIRVQNSTNYEEVVKRIGGDDINTKVWWDIVD</sequence>
<organism evidence="1 2">
    <name type="scientific">Imtechella halotolerans K1</name>
    <dbReference type="NCBI Taxonomy" id="946077"/>
    <lineage>
        <taxon>Bacteria</taxon>
        <taxon>Pseudomonadati</taxon>
        <taxon>Bacteroidota</taxon>
        <taxon>Flavobacteriia</taxon>
        <taxon>Flavobacteriales</taxon>
        <taxon>Flavobacteriaceae</taxon>
        <taxon>Imtechella</taxon>
    </lineage>
</organism>
<dbReference type="InterPro" id="IPR041662">
    <property type="entry name" value="SusD-like_2"/>
</dbReference>
<reference evidence="1 2" key="1">
    <citation type="journal article" date="2012" name="J. Bacteriol.">
        <title>Genome Sequence of the Halotolerant Bacterium Imtechella halotolerans K1T.</title>
        <authorList>
            <person name="Kumar S."/>
            <person name="Vikram S."/>
            <person name="Subramanian S."/>
            <person name="Raghava G.P."/>
            <person name="Pinnaka A.K."/>
        </authorList>
    </citation>
    <scope>NUCLEOTIDE SEQUENCE [LARGE SCALE GENOMIC DNA]</scope>
    <source>
        <strain evidence="1 2">K1</strain>
    </source>
</reference>
<evidence type="ECO:0000313" key="2">
    <source>
        <dbReference type="Proteomes" id="UP000005938"/>
    </source>
</evidence>